<dbReference type="RefSeq" id="WP_377579435.1">
    <property type="nucleotide sequence ID" value="NZ_JBHTKA010000003.1"/>
</dbReference>
<sequence length="204" mass="23824">MRPGTTDRQVFREVFLFKEYNFPLTQNPSIVVDAGANIGLATVFFKNRFPEALVYAIEPDSKNFTVLTQNAKAYEGTYPMHSALWRVDSYLRIKDKNENAWAFQVEECNQEDPDSFSAISIETLMRSNGIERIDLLKLDIEGAERDVFASNYDYWLPRTKVIIIELHDWMKEGCSREFFRAIINYRFRVSIYAGMLLLYNIDLD</sequence>
<organism evidence="2 3">
    <name type="scientific">Ohtaekwangia kribbensis</name>
    <dbReference type="NCBI Taxonomy" id="688913"/>
    <lineage>
        <taxon>Bacteria</taxon>
        <taxon>Pseudomonadati</taxon>
        <taxon>Bacteroidota</taxon>
        <taxon>Cytophagia</taxon>
        <taxon>Cytophagales</taxon>
        <taxon>Fulvivirgaceae</taxon>
        <taxon>Ohtaekwangia</taxon>
    </lineage>
</organism>
<name>A0ABW3K542_9BACT</name>
<dbReference type="EMBL" id="JBHTKA010000003">
    <property type="protein sequence ID" value="MFD1000107.1"/>
    <property type="molecule type" value="Genomic_DNA"/>
</dbReference>
<protein>
    <submittedName>
        <fullName evidence="2">FkbM family methyltransferase</fullName>
    </submittedName>
</protein>
<dbReference type="InterPro" id="IPR006342">
    <property type="entry name" value="FkbM_mtfrase"/>
</dbReference>
<reference evidence="3" key="1">
    <citation type="journal article" date="2019" name="Int. J. Syst. Evol. Microbiol.">
        <title>The Global Catalogue of Microorganisms (GCM) 10K type strain sequencing project: providing services to taxonomists for standard genome sequencing and annotation.</title>
        <authorList>
            <consortium name="The Broad Institute Genomics Platform"/>
            <consortium name="The Broad Institute Genome Sequencing Center for Infectious Disease"/>
            <person name="Wu L."/>
            <person name="Ma J."/>
        </authorList>
    </citation>
    <scope>NUCLEOTIDE SEQUENCE [LARGE SCALE GENOMIC DNA]</scope>
    <source>
        <strain evidence="3">CCUG 58938</strain>
    </source>
</reference>
<dbReference type="SUPFAM" id="SSF53335">
    <property type="entry name" value="S-adenosyl-L-methionine-dependent methyltransferases"/>
    <property type="match status" value="1"/>
</dbReference>
<evidence type="ECO:0000259" key="1">
    <source>
        <dbReference type="Pfam" id="PF05050"/>
    </source>
</evidence>
<proteinExistence type="predicted"/>
<dbReference type="Pfam" id="PF05050">
    <property type="entry name" value="Methyltransf_21"/>
    <property type="match status" value="1"/>
</dbReference>
<dbReference type="PANTHER" id="PTHR34203">
    <property type="entry name" value="METHYLTRANSFERASE, FKBM FAMILY PROTEIN"/>
    <property type="match status" value="1"/>
</dbReference>
<dbReference type="Gene3D" id="3.40.50.150">
    <property type="entry name" value="Vaccinia Virus protein VP39"/>
    <property type="match status" value="1"/>
</dbReference>
<dbReference type="NCBIfam" id="TIGR01444">
    <property type="entry name" value="fkbM_fam"/>
    <property type="match status" value="1"/>
</dbReference>
<comment type="caution">
    <text evidence="2">The sequence shown here is derived from an EMBL/GenBank/DDBJ whole genome shotgun (WGS) entry which is preliminary data.</text>
</comment>
<feature type="domain" description="Methyltransferase FkbM" evidence="1">
    <location>
        <begin position="33"/>
        <end position="184"/>
    </location>
</feature>
<accession>A0ABW3K542</accession>
<keyword evidence="2" id="KW-0808">Transferase</keyword>
<evidence type="ECO:0000313" key="2">
    <source>
        <dbReference type="EMBL" id="MFD1000107.1"/>
    </source>
</evidence>
<keyword evidence="3" id="KW-1185">Reference proteome</keyword>
<dbReference type="GO" id="GO:0008168">
    <property type="term" value="F:methyltransferase activity"/>
    <property type="evidence" value="ECO:0007669"/>
    <property type="project" value="UniProtKB-KW"/>
</dbReference>
<gene>
    <name evidence="2" type="ORF">ACFQ21_12360</name>
</gene>
<keyword evidence="2" id="KW-0489">Methyltransferase</keyword>
<dbReference type="Proteomes" id="UP001597112">
    <property type="component" value="Unassembled WGS sequence"/>
</dbReference>
<dbReference type="InterPro" id="IPR052514">
    <property type="entry name" value="SAM-dependent_MTase"/>
</dbReference>
<evidence type="ECO:0000313" key="3">
    <source>
        <dbReference type="Proteomes" id="UP001597112"/>
    </source>
</evidence>
<dbReference type="GO" id="GO:0032259">
    <property type="term" value="P:methylation"/>
    <property type="evidence" value="ECO:0007669"/>
    <property type="project" value="UniProtKB-KW"/>
</dbReference>
<dbReference type="InterPro" id="IPR029063">
    <property type="entry name" value="SAM-dependent_MTases_sf"/>
</dbReference>
<dbReference type="PANTHER" id="PTHR34203:SF15">
    <property type="entry name" value="SLL1173 PROTEIN"/>
    <property type="match status" value="1"/>
</dbReference>